<feature type="domain" description="HTH tetR-type" evidence="7">
    <location>
        <begin position="4"/>
        <end position="64"/>
    </location>
</feature>
<organism evidence="8 9">
    <name type="scientific">Calditerricola satsumensis</name>
    <dbReference type="NCBI Taxonomy" id="373054"/>
    <lineage>
        <taxon>Bacteria</taxon>
        <taxon>Bacillati</taxon>
        <taxon>Bacillota</taxon>
        <taxon>Bacilli</taxon>
        <taxon>Bacillales</taxon>
        <taxon>Bacillaceae</taxon>
        <taxon>Calditerricola</taxon>
    </lineage>
</organism>
<keyword evidence="3 5" id="KW-0238">DNA-binding</keyword>
<keyword evidence="4" id="KW-0804">Transcription</keyword>
<dbReference type="SUPFAM" id="SSF46689">
    <property type="entry name" value="Homeodomain-like"/>
    <property type="match status" value="1"/>
</dbReference>
<name>A0A8J3B7K5_9BACI</name>
<protein>
    <submittedName>
        <fullName evidence="8">TetR family transcriptional regulator</fullName>
    </submittedName>
</protein>
<dbReference type="Gene3D" id="1.10.10.60">
    <property type="entry name" value="Homeodomain-like"/>
    <property type="match status" value="1"/>
</dbReference>
<dbReference type="PROSITE" id="PS50977">
    <property type="entry name" value="HTH_TETR_2"/>
    <property type="match status" value="1"/>
</dbReference>
<evidence type="ECO:0000259" key="7">
    <source>
        <dbReference type="PROSITE" id="PS50977"/>
    </source>
</evidence>
<accession>A0A8J3B7K5</accession>
<evidence type="ECO:0000256" key="1">
    <source>
        <dbReference type="ARBA" id="ARBA00022491"/>
    </source>
</evidence>
<dbReference type="Gene3D" id="1.10.357.10">
    <property type="entry name" value="Tetracycline Repressor, domain 2"/>
    <property type="match status" value="1"/>
</dbReference>
<gene>
    <name evidence="8" type="ORF">GCM10007043_11400</name>
</gene>
<evidence type="ECO:0000256" key="5">
    <source>
        <dbReference type="PROSITE-ProRule" id="PRU00335"/>
    </source>
</evidence>
<dbReference type="Pfam" id="PF17932">
    <property type="entry name" value="TetR_C_24"/>
    <property type="match status" value="1"/>
</dbReference>
<evidence type="ECO:0000313" key="9">
    <source>
        <dbReference type="Proteomes" id="UP000637720"/>
    </source>
</evidence>
<dbReference type="PRINTS" id="PR00455">
    <property type="entry name" value="HTHTETR"/>
</dbReference>
<dbReference type="InterPro" id="IPR001647">
    <property type="entry name" value="HTH_TetR"/>
</dbReference>
<reference evidence="8" key="1">
    <citation type="journal article" date="2014" name="Int. J. Syst. Evol. Microbiol.">
        <title>Complete genome sequence of Corynebacterium casei LMG S-19264T (=DSM 44701T), isolated from a smear-ripened cheese.</title>
        <authorList>
            <consortium name="US DOE Joint Genome Institute (JGI-PGF)"/>
            <person name="Walter F."/>
            <person name="Albersmeier A."/>
            <person name="Kalinowski J."/>
            <person name="Ruckert C."/>
        </authorList>
    </citation>
    <scope>NUCLEOTIDE SEQUENCE</scope>
    <source>
        <strain evidence="8">JCM 14719</strain>
    </source>
</reference>
<reference evidence="8" key="2">
    <citation type="submission" date="2020-09" db="EMBL/GenBank/DDBJ databases">
        <authorList>
            <person name="Sun Q."/>
            <person name="Ohkuma M."/>
        </authorList>
    </citation>
    <scope>NUCLEOTIDE SEQUENCE</scope>
    <source>
        <strain evidence="8">JCM 14719</strain>
    </source>
</reference>
<dbReference type="PANTHER" id="PTHR30055:SF175">
    <property type="entry name" value="HTH-TYPE TRANSCRIPTIONAL REPRESSOR KSTR2"/>
    <property type="match status" value="1"/>
</dbReference>
<dbReference type="EMBL" id="BMOF01000018">
    <property type="protein sequence ID" value="GGJ99079.1"/>
    <property type="molecule type" value="Genomic_DNA"/>
</dbReference>
<evidence type="ECO:0000313" key="8">
    <source>
        <dbReference type="EMBL" id="GGJ99079.1"/>
    </source>
</evidence>
<dbReference type="RefSeq" id="WP_083462946.1">
    <property type="nucleotide sequence ID" value="NZ_BMOF01000018.1"/>
</dbReference>
<evidence type="ECO:0000256" key="6">
    <source>
        <dbReference type="SAM" id="MobiDB-lite"/>
    </source>
</evidence>
<dbReference type="PANTHER" id="PTHR30055">
    <property type="entry name" value="HTH-TYPE TRANSCRIPTIONAL REGULATOR RUTR"/>
    <property type="match status" value="1"/>
</dbReference>
<sequence>MPRIGRKEQILAAARQLFSEKGYHGTTIRDIAEASGILSGSLYAHIASKEDLLFAITNEGADAFLAALEPIAAGPGDPADKLKRGLIAHARVVADHLDAAKVFFHEWRALTDERRAVIQEKRDRYEAMWAAILEEGIRSGAFKPVNAKFARLLILSAANWLYQWYNPAGPLSPETIAEQFANLLLQGLSAERKEKGGTRHDDGNAHPGGDSRGNPAR</sequence>
<keyword evidence="9" id="KW-1185">Reference proteome</keyword>
<evidence type="ECO:0000256" key="3">
    <source>
        <dbReference type="ARBA" id="ARBA00023125"/>
    </source>
</evidence>
<dbReference type="InterPro" id="IPR036271">
    <property type="entry name" value="Tet_transcr_reg_TetR-rel_C_sf"/>
</dbReference>
<dbReference type="GO" id="GO:0003700">
    <property type="term" value="F:DNA-binding transcription factor activity"/>
    <property type="evidence" value="ECO:0007669"/>
    <property type="project" value="TreeGrafter"/>
</dbReference>
<keyword evidence="1" id="KW-0678">Repressor</keyword>
<dbReference type="Proteomes" id="UP000637720">
    <property type="component" value="Unassembled WGS sequence"/>
</dbReference>
<feature type="region of interest" description="Disordered" evidence="6">
    <location>
        <begin position="191"/>
        <end position="217"/>
    </location>
</feature>
<dbReference type="SUPFAM" id="SSF48498">
    <property type="entry name" value="Tetracyclin repressor-like, C-terminal domain"/>
    <property type="match status" value="1"/>
</dbReference>
<evidence type="ECO:0000256" key="4">
    <source>
        <dbReference type="ARBA" id="ARBA00023163"/>
    </source>
</evidence>
<dbReference type="InterPro" id="IPR009057">
    <property type="entry name" value="Homeodomain-like_sf"/>
</dbReference>
<dbReference type="InterPro" id="IPR050109">
    <property type="entry name" value="HTH-type_TetR-like_transc_reg"/>
</dbReference>
<dbReference type="AlphaFoldDB" id="A0A8J3B7K5"/>
<comment type="caution">
    <text evidence="8">The sequence shown here is derived from an EMBL/GenBank/DDBJ whole genome shotgun (WGS) entry which is preliminary data.</text>
</comment>
<dbReference type="GO" id="GO:0000976">
    <property type="term" value="F:transcription cis-regulatory region binding"/>
    <property type="evidence" value="ECO:0007669"/>
    <property type="project" value="TreeGrafter"/>
</dbReference>
<dbReference type="Pfam" id="PF00440">
    <property type="entry name" value="TetR_N"/>
    <property type="match status" value="1"/>
</dbReference>
<feature type="compositionally biased region" description="Basic and acidic residues" evidence="6">
    <location>
        <begin position="191"/>
        <end position="204"/>
    </location>
</feature>
<evidence type="ECO:0000256" key="2">
    <source>
        <dbReference type="ARBA" id="ARBA00023015"/>
    </source>
</evidence>
<proteinExistence type="predicted"/>
<dbReference type="InterPro" id="IPR041490">
    <property type="entry name" value="KstR2_TetR_C"/>
</dbReference>
<feature type="DNA-binding region" description="H-T-H motif" evidence="5">
    <location>
        <begin position="27"/>
        <end position="46"/>
    </location>
</feature>
<keyword evidence="2" id="KW-0805">Transcription regulation</keyword>